<accession>A0A1B6M6C2</accession>
<keyword evidence="3" id="KW-0833">Ubl conjugation pathway</keyword>
<comment type="function">
    <text evidence="1">May be a substrate-recognition component of a SCF-like ECS (Elongin-Cullin-SOCS-box protein) E3 ubiquitin-protein ligase complex which mediates the ubiquitination and subsequent proteasomal degradation of target proteins.</text>
</comment>
<evidence type="ECO:0000256" key="4">
    <source>
        <dbReference type="ARBA" id="ARBA00023043"/>
    </source>
</evidence>
<keyword evidence="4 5" id="KW-0040">ANK repeat</keyword>
<evidence type="ECO:0000259" key="6">
    <source>
        <dbReference type="SMART" id="SM00969"/>
    </source>
</evidence>
<dbReference type="PANTHER" id="PTHR20966:SF2">
    <property type="entry name" value="ANKYRIN REPEAT AND SOCS BOX PROTEIN 17"/>
    <property type="match status" value="1"/>
</dbReference>
<dbReference type="InterPro" id="IPR036770">
    <property type="entry name" value="Ankyrin_rpt-contain_sf"/>
</dbReference>
<organism evidence="7">
    <name type="scientific">Graphocephala atropunctata</name>
    <dbReference type="NCBI Taxonomy" id="36148"/>
    <lineage>
        <taxon>Eukaryota</taxon>
        <taxon>Metazoa</taxon>
        <taxon>Ecdysozoa</taxon>
        <taxon>Arthropoda</taxon>
        <taxon>Hexapoda</taxon>
        <taxon>Insecta</taxon>
        <taxon>Pterygota</taxon>
        <taxon>Neoptera</taxon>
        <taxon>Paraneoptera</taxon>
        <taxon>Hemiptera</taxon>
        <taxon>Auchenorrhyncha</taxon>
        <taxon>Membracoidea</taxon>
        <taxon>Cicadellidae</taxon>
        <taxon>Cicadellinae</taxon>
        <taxon>Cicadellini</taxon>
        <taxon>Graphocephala</taxon>
    </lineage>
</organism>
<feature type="domain" description="SOCS box" evidence="6">
    <location>
        <begin position="297"/>
        <end position="338"/>
    </location>
</feature>
<sequence length="340" mass="38535">MDIILDCVFDQVFSRLDRGCLLARYKRRHFTDYLSTVIRGSSGEDTQEGCERAVQAALRFHRTSRQENGEICLLGKYHNVLYVAATLCYDWQLQDTPTVAQLLQDIFACERTFERLIVGAILGTKVTHLISGWKSDFRTREECILAVKYFSDHAARANLQFDCSGEPTNFVDVPMESYGRATPLRVAAQAGQADILKLLLHYGATVTPEPPSIDTCALQPLLHRMNDLCHDHPGERIAQEYIHCVNLLLRELPMLPTLLPYPEDDLPTDPMAPPESRDLHPRIYALVPPQRSGYLTAPCLRHMCRCVVRQQLRTSGLIPHGVSMLLLPDSVIHYLSHEEE</sequence>
<feature type="repeat" description="ANK" evidence="5">
    <location>
        <begin position="179"/>
        <end position="211"/>
    </location>
</feature>
<dbReference type="PANTHER" id="PTHR20966">
    <property type="entry name" value="ANKYRIN REPEAT AND SOCS BOX PROTEIN 17"/>
    <property type="match status" value="1"/>
</dbReference>
<protein>
    <recommendedName>
        <fullName evidence="2">Ankyrin repeat and SOCS box protein 17</fullName>
    </recommendedName>
</protein>
<dbReference type="InterPro" id="IPR039147">
    <property type="entry name" value="ASB17"/>
</dbReference>
<dbReference type="SUPFAM" id="SSF48403">
    <property type="entry name" value="Ankyrin repeat"/>
    <property type="match status" value="1"/>
</dbReference>
<evidence type="ECO:0000256" key="1">
    <source>
        <dbReference type="ARBA" id="ARBA00003062"/>
    </source>
</evidence>
<dbReference type="InterPro" id="IPR002110">
    <property type="entry name" value="Ankyrin_rpt"/>
</dbReference>
<dbReference type="EMBL" id="GEBQ01008526">
    <property type="protein sequence ID" value="JAT31451.1"/>
    <property type="molecule type" value="Transcribed_RNA"/>
</dbReference>
<evidence type="ECO:0000256" key="3">
    <source>
        <dbReference type="ARBA" id="ARBA00022786"/>
    </source>
</evidence>
<proteinExistence type="predicted"/>
<dbReference type="AlphaFoldDB" id="A0A1B6M6C2"/>
<dbReference type="SMART" id="SM00969">
    <property type="entry name" value="SOCS_box"/>
    <property type="match status" value="1"/>
</dbReference>
<dbReference type="InterPro" id="IPR001496">
    <property type="entry name" value="SOCS_box"/>
</dbReference>
<dbReference type="Gene3D" id="1.10.750.20">
    <property type="entry name" value="SOCS box"/>
    <property type="match status" value="1"/>
</dbReference>
<dbReference type="Gene3D" id="1.25.40.20">
    <property type="entry name" value="Ankyrin repeat-containing domain"/>
    <property type="match status" value="1"/>
</dbReference>
<dbReference type="Pfam" id="PF00023">
    <property type="entry name" value="Ank"/>
    <property type="match status" value="1"/>
</dbReference>
<dbReference type="PROSITE" id="PS50088">
    <property type="entry name" value="ANK_REPEAT"/>
    <property type="match status" value="1"/>
</dbReference>
<dbReference type="Pfam" id="PF07525">
    <property type="entry name" value="SOCS_box"/>
    <property type="match status" value="1"/>
</dbReference>
<name>A0A1B6M6C2_9HEMI</name>
<reference evidence="7" key="1">
    <citation type="submission" date="2015-11" db="EMBL/GenBank/DDBJ databases">
        <title>De novo transcriptome assembly of four potential Pierce s Disease insect vectors from Arizona vineyards.</title>
        <authorList>
            <person name="Tassone E.E."/>
        </authorList>
    </citation>
    <scope>NUCLEOTIDE SEQUENCE</scope>
</reference>
<evidence type="ECO:0000256" key="2">
    <source>
        <dbReference type="ARBA" id="ARBA00014074"/>
    </source>
</evidence>
<evidence type="ECO:0000256" key="5">
    <source>
        <dbReference type="PROSITE-ProRule" id="PRU00023"/>
    </source>
</evidence>
<evidence type="ECO:0000313" key="7">
    <source>
        <dbReference type="EMBL" id="JAT31451.1"/>
    </source>
</evidence>
<gene>
    <name evidence="7" type="ORF">g.52815</name>
</gene>
<dbReference type="PROSITE" id="PS50297">
    <property type="entry name" value="ANK_REP_REGION"/>
    <property type="match status" value="1"/>
</dbReference>